<gene>
    <name evidence="3" type="ORF">H0B56_08395</name>
</gene>
<evidence type="ECO:0000256" key="2">
    <source>
        <dbReference type="SAM" id="Phobius"/>
    </source>
</evidence>
<comment type="caution">
    <text evidence="3">The sequence shown here is derived from an EMBL/GenBank/DDBJ whole genome shotgun (WGS) entry which is preliminary data.</text>
</comment>
<dbReference type="AlphaFoldDB" id="A0A837ZZ92"/>
<evidence type="ECO:0000313" key="3">
    <source>
        <dbReference type="EMBL" id="MBA0125554.1"/>
    </source>
</evidence>
<dbReference type="RefSeq" id="WP_180892429.1">
    <property type="nucleotide sequence ID" value="NZ_JACCKD010000003.1"/>
</dbReference>
<evidence type="ECO:0000313" key="4">
    <source>
        <dbReference type="Proteomes" id="UP000582974"/>
    </source>
</evidence>
<name>A0A837ZZ92_9PSEU</name>
<keyword evidence="2" id="KW-1133">Transmembrane helix</keyword>
<proteinExistence type="predicted"/>
<protein>
    <submittedName>
        <fullName evidence="3">Uncharacterized protein</fullName>
    </submittedName>
</protein>
<dbReference type="EMBL" id="JACCKD010000003">
    <property type="protein sequence ID" value="MBA0125554.1"/>
    <property type="molecule type" value="Genomic_DNA"/>
</dbReference>
<feature type="compositionally biased region" description="Polar residues" evidence="1">
    <location>
        <begin position="138"/>
        <end position="147"/>
    </location>
</feature>
<keyword evidence="4" id="KW-1185">Reference proteome</keyword>
<keyword evidence="2" id="KW-0472">Membrane</keyword>
<keyword evidence="2" id="KW-0812">Transmembrane</keyword>
<reference evidence="3 4" key="1">
    <citation type="submission" date="2020-07" db="EMBL/GenBank/DDBJ databases">
        <title>Genome of Haloechinothrix sp.</title>
        <authorList>
            <person name="Tang S.-K."/>
            <person name="Yang L."/>
            <person name="Zhu W.-Y."/>
        </authorList>
    </citation>
    <scope>NUCLEOTIDE SEQUENCE [LARGE SCALE GENOMIC DNA]</scope>
    <source>
        <strain evidence="3 4">YIM 98757</strain>
    </source>
</reference>
<organism evidence="3 4">
    <name type="scientific">Haloechinothrix aidingensis</name>
    <dbReference type="NCBI Taxonomy" id="2752311"/>
    <lineage>
        <taxon>Bacteria</taxon>
        <taxon>Bacillati</taxon>
        <taxon>Actinomycetota</taxon>
        <taxon>Actinomycetes</taxon>
        <taxon>Pseudonocardiales</taxon>
        <taxon>Pseudonocardiaceae</taxon>
        <taxon>Haloechinothrix</taxon>
    </lineage>
</organism>
<dbReference type="Proteomes" id="UP000582974">
    <property type="component" value="Unassembled WGS sequence"/>
</dbReference>
<sequence length="364" mass="37783">MRLIAPLHGQWLADGWAVAGTDDPESSPVVNALRDARTALSALSAATHTTLPSGIVVAVGPYAHTITVPDAGEDGSVHVLHPAPASLRAALDGGVASPGETARPCTIEHARAIMRLLMPGTQALTVEELAEEGFPAGETTSARQASQLPPEEPDGQARPGRVGAQRLPPRRRPARRVTWWSLAALALLLLVVLSAIGVAVATGEAETRPEPHSAGDSAERNVRDVTFVPVATSSEPDCVAHTFGDAQVAVEQLTCARIHLGSFTARHGGVEAAVSIAEFEFATPDDAHTFRDIVDTPGRGGAHDLAARSGRWPGEPPGFDGAVQRSDTHGSTVRVTLLAPAGYGDGGPDTDRVLEAAADLPLGR</sequence>
<accession>A0A837ZZ92</accession>
<evidence type="ECO:0000256" key="1">
    <source>
        <dbReference type="SAM" id="MobiDB-lite"/>
    </source>
</evidence>
<feature type="region of interest" description="Disordered" evidence="1">
    <location>
        <begin position="136"/>
        <end position="170"/>
    </location>
</feature>
<feature type="transmembrane region" description="Helical" evidence="2">
    <location>
        <begin position="177"/>
        <end position="201"/>
    </location>
</feature>